<dbReference type="CDD" id="cd20293">
    <property type="entry name" value="cupin_HutD_N"/>
    <property type="match status" value="1"/>
</dbReference>
<organism evidence="1 2">
    <name type="scientific">Nocardioides jejuensis</name>
    <dbReference type="NCBI Taxonomy" id="2502782"/>
    <lineage>
        <taxon>Bacteria</taxon>
        <taxon>Bacillati</taxon>
        <taxon>Actinomycetota</taxon>
        <taxon>Actinomycetes</taxon>
        <taxon>Propionibacteriales</taxon>
        <taxon>Nocardioidaceae</taxon>
        <taxon>Nocardioides</taxon>
    </lineage>
</organism>
<dbReference type="InterPro" id="IPR010282">
    <property type="entry name" value="Uncharacterised_HutD/Ves"/>
</dbReference>
<proteinExistence type="predicted"/>
<dbReference type="PANTHER" id="PTHR37943:SF1">
    <property type="entry name" value="PROTEIN VES"/>
    <property type="match status" value="1"/>
</dbReference>
<dbReference type="Proteomes" id="UP000295453">
    <property type="component" value="Unassembled WGS sequence"/>
</dbReference>
<dbReference type="OrthoDB" id="9800082at2"/>
<dbReference type="PANTHER" id="PTHR37943">
    <property type="entry name" value="PROTEIN VES"/>
    <property type="match status" value="1"/>
</dbReference>
<dbReference type="Pfam" id="PF05962">
    <property type="entry name" value="HutD"/>
    <property type="match status" value="1"/>
</dbReference>
<dbReference type="InterPro" id="IPR011051">
    <property type="entry name" value="RmlC_Cupin_sf"/>
</dbReference>
<accession>A0A4R1C098</accession>
<protein>
    <submittedName>
        <fullName evidence="1">HutD family protein</fullName>
    </submittedName>
</protein>
<dbReference type="RefSeq" id="WP_131584140.1">
    <property type="nucleotide sequence ID" value="NZ_SJZJ01000017.1"/>
</dbReference>
<dbReference type="SUPFAM" id="SSF51182">
    <property type="entry name" value="RmlC-like cupins"/>
    <property type="match status" value="1"/>
</dbReference>
<reference evidence="1 2" key="1">
    <citation type="submission" date="2019-03" db="EMBL/GenBank/DDBJ databases">
        <authorList>
            <person name="Kim M.K.M."/>
        </authorList>
    </citation>
    <scope>NUCLEOTIDE SEQUENCE [LARGE SCALE GENOMIC DNA]</scope>
    <source>
        <strain evidence="1 2">18JY15-6</strain>
    </source>
</reference>
<sequence length="199" mass="21107">MTFELRRSAEHVRRPWRNGGGMTAEVAAWPPDADAASAFDWRVSFADVDGSGDFSLFPGVDRVITLLDGPAMTLRFPRVTEVLERFQPFAFDGGLSVACTVAGPTRDLNVMTRRGRVRADVEILELTGAGAVHDLDAGEPLLLIGLTGSIDAAAGQEAAPLLPGDVLVTDRPLTAAGSGRCAVVRIAPVDRLESQTRPG</sequence>
<dbReference type="Gene3D" id="2.60.120.10">
    <property type="entry name" value="Jelly Rolls"/>
    <property type="match status" value="1"/>
</dbReference>
<dbReference type="EMBL" id="SJZJ01000017">
    <property type="protein sequence ID" value="TCJ23417.1"/>
    <property type="molecule type" value="Genomic_DNA"/>
</dbReference>
<gene>
    <name evidence="1" type="ORF">EPD65_11185</name>
</gene>
<evidence type="ECO:0000313" key="2">
    <source>
        <dbReference type="Proteomes" id="UP000295453"/>
    </source>
</evidence>
<name>A0A4R1C098_9ACTN</name>
<evidence type="ECO:0000313" key="1">
    <source>
        <dbReference type="EMBL" id="TCJ23417.1"/>
    </source>
</evidence>
<dbReference type="InterPro" id="IPR014710">
    <property type="entry name" value="RmlC-like_jellyroll"/>
</dbReference>
<comment type="caution">
    <text evidence="1">The sequence shown here is derived from an EMBL/GenBank/DDBJ whole genome shotgun (WGS) entry which is preliminary data.</text>
</comment>
<dbReference type="AlphaFoldDB" id="A0A4R1C098"/>
<keyword evidence="2" id="KW-1185">Reference proteome</keyword>